<dbReference type="EMBL" id="JAJEWP010000001">
    <property type="protein sequence ID" value="MCC2615093.1"/>
    <property type="molecule type" value="Genomic_DNA"/>
</dbReference>
<proteinExistence type="predicted"/>
<name>A0ABS8G3R2_9ALTE</name>
<comment type="caution">
    <text evidence="1">The sequence shown here is derived from an EMBL/GenBank/DDBJ whole genome shotgun (WGS) entry which is preliminary data.</text>
</comment>
<accession>A0ABS8G3R2</accession>
<keyword evidence="2" id="KW-1185">Reference proteome</keyword>
<dbReference type="SUPFAM" id="SSF82171">
    <property type="entry name" value="DPP6 N-terminal domain-like"/>
    <property type="match status" value="1"/>
</dbReference>
<dbReference type="Gene3D" id="2.120.10.10">
    <property type="match status" value="1"/>
</dbReference>
<dbReference type="Proteomes" id="UP001520878">
    <property type="component" value="Unassembled WGS sequence"/>
</dbReference>
<sequence length="313" mass="35576">MQITSVVPLWKDAKHNAFTDLCAYNNTLICAFRSAENHVSPDGIIRVLRLTMQGQHLGSMVVRLPGHDLRDPKLSVMPDGKLLMIAYARQFHPDGRVALSQPVSWFSTDGISWSAVKRLGAPFWWLWRVRWCAGRAYGFAYNRSQNALDLWAGDPRRTFECVAQQALSLHKHGKGYPNESDIAFDESGTAYAVVRRDADTATAMLGMAKFPYVQWRWQDLGEHIGAPVMDWLDNNQLLIVGRQWQQQGPVTRLWTLDTRSKSLRPSVTLPSAGDTSYAGMVRHEKGYWISYYSSHEQDHSCIYLADIRCSRTD</sequence>
<evidence type="ECO:0000313" key="2">
    <source>
        <dbReference type="Proteomes" id="UP001520878"/>
    </source>
</evidence>
<organism evidence="1 2">
    <name type="scientific">Fluctibacter halophilus</name>
    <dbReference type="NCBI Taxonomy" id="226011"/>
    <lineage>
        <taxon>Bacteria</taxon>
        <taxon>Pseudomonadati</taxon>
        <taxon>Pseudomonadota</taxon>
        <taxon>Gammaproteobacteria</taxon>
        <taxon>Alteromonadales</taxon>
        <taxon>Alteromonadaceae</taxon>
        <taxon>Fluctibacter</taxon>
    </lineage>
</organism>
<gene>
    <name evidence="1" type="ORF">LJ739_02405</name>
</gene>
<dbReference type="RefSeq" id="WP_229157004.1">
    <property type="nucleotide sequence ID" value="NZ_JAJEWP010000001.1"/>
</dbReference>
<reference evidence="1 2" key="1">
    <citation type="submission" date="2021-10" db="EMBL/GenBank/DDBJ databases">
        <title>Draft genome of Aestuariibacter halophilus JC2043.</title>
        <authorList>
            <person name="Emsley S.A."/>
            <person name="Pfannmuller K.M."/>
            <person name="Ushijima B."/>
            <person name="Saw J.H."/>
            <person name="Videau P."/>
        </authorList>
    </citation>
    <scope>NUCLEOTIDE SEQUENCE [LARGE SCALE GENOMIC DNA]</scope>
    <source>
        <strain evidence="1 2">JC2043</strain>
    </source>
</reference>
<protein>
    <submittedName>
        <fullName evidence="1">Uncharacterized protein</fullName>
    </submittedName>
</protein>
<evidence type="ECO:0000313" key="1">
    <source>
        <dbReference type="EMBL" id="MCC2615093.1"/>
    </source>
</evidence>